<dbReference type="Proteomes" id="UP001611383">
    <property type="component" value="Chromosome"/>
</dbReference>
<gene>
    <name evidence="3" type="ORF">F0U60_44700</name>
</gene>
<keyword evidence="2" id="KW-0732">Signal</keyword>
<accession>A0ABY9X4Z4</accession>
<evidence type="ECO:0000313" key="4">
    <source>
        <dbReference type="Proteomes" id="UP001611383"/>
    </source>
</evidence>
<dbReference type="RefSeq" id="WP_395809531.1">
    <property type="nucleotide sequence ID" value="NZ_CP043494.1"/>
</dbReference>
<feature type="region of interest" description="Disordered" evidence="1">
    <location>
        <begin position="1000"/>
        <end position="1027"/>
    </location>
</feature>
<feature type="signal peptide" evidence="2">
    <location>
        <begin position="1"/>
        <end position="20"/>
    </location>
</feature>
<organism evidence="3 4">
    <name type="scientific">Archangium minus</name>
    <dbReference type="NCBI Taxonomy" id="83450"/>
    <lineage>
        <taxon>Bacteria</taxon>
        <taxon>Pseudomonadati</taxon>
        <taxon>Myxococcota</taxon>
        <taxon>Myxococcia</taxon>
        <taxon>Myxococcales</taxon>
        <taxon>Cystobacterineae</taxon>
        <taxon>Archangiaceae</taxon>
        <taxon>Archangium</taxon>
    </lineage>
</organism>
<name>A0ABY9X4Z4_9BACT</name>
<keyword evidence="4" id="KW-1185">Reference proteome</keyword>
<feature type="chain" id="PRO_5045112353" evidence="2">
    <location>
        <begin position="21"/>
        <end position="1471"/>
    </location>
</feature>
<reference evidence="3 4" key="1">
    <citation type="submission" date="2019-08" db="EMBL/GenBank/DDBJ databases">
        <title>Archangium and Cystobacter genomes.</title>
        <authorList>
            <person name="Chen I.-C.K."/>
            <person name="Wielgoss S."/>
        </authorList>
    </citation>
    <scope>NUCLEOTIDE SEQUENCE [LARGE SCALE GENOMIC DNA]</scope>
    <source>
        <strain evidence="3 4">Cbm 6</strain>
    </source>
</reference>
<sequence length="1471" mass="160290">MRFKKAAALLLLGLYGCQPALGPAEVEQPTGPFITKSARINSTILPPWSYNETTGLPPSPKAAMMRLSELKARVGSKHPEVIAALEKAHKKTELHDPVVRYLEANSREYPIFLSGNQVLLPQADGVFAQQNPVITHTSLNAAAECASSANFQCDPLYETDSLGAPLTEQPVDVVLLLGWNVELAGDVTTQGRSLFIVSESFKSNGHKIDTQATFYRERPESPVDTKARSGRHGENGGSVIVFANVLDKLRALTDGAPGEDGAKGRDVDANPATPNVLITYEPAAKATCTGEIFTDSQDGGDGGNGGHAGDVLVRYTTLIGSGPSRAPVSTTPITEWQCFSNPALGCANPLCANNPSIAICDVLTEADNAQCRDGIDNDVDGKVDCEDPNCAANPYVSVCAHKVTSTPQFREFSVEACTDDVDNDGDGYKDCADFNCRSHGFCKGEGNPESCKDDLDNDRNSAADCNDDQCKALSICGGSSNALYVRTSGVEEASTAACSNGLDDDLDGKVDCADYECRNNSTIKVCTTENSLEACTDGIDNDRDGFADCKDYDCSRNPYVKICAQDYYPFLKESTVATCSDRLDNDSDGFVDCRDYQCRNNQLASSVCGDFENTLAECTDGIDNNGNGVRDCNEETCLHNPFFGEFVCEGRSQTPHEQLTTLPPVWNGVNPAAAISATSKPGVAGVYGFKGKSYSYADYVPKCPPTSDPACMNSKVFVSCSAGHLSKDGVSGQQGTAGDINVRWIERRQTDTLRSLLSPNQWITDLSAANHHFKEGQQQLAHFHYLHTLMRLQSVVVRNDINCEPLPDQPEPDPLAGLDPLTLNLCPTLGLVQTRLSYLRAGLDFWGQPREAKINTNENYSDLHQQFKDEYNVMADALTRYLVLSNSIDLMEDLELHSKELLKESESRGTDVRVAKGKEDSAKLVMDAKKEALELRQQAINAIKEDLVLTQPKEDPPNLGEFIIGLGLGVAKSFAGQFLSELGGRVVNVIGRDLKGLFQKEEGKTVTEPPETPAGENPPTPQETKDDFWDMVTGSAQAAISSAPVKKALSDQGQRAWDLISHGRNTSPGTTPLVVPRSAVAEDVRRLLAQETQQRLTLEYLDLVAEYEKAKLDYETAKLETRAMRVRSMAANEMARRARDAIANKQLSMLDRIQFSRQAFTSATTRVDNLARRYWKLVRQAEYEFLPFSPTTGGSGLPPELRQPNNFTLVNYEELFDRVSALDRAIPRGSGTVRPYYRRVVGNPFVPAAADDIAQLKAMGFPIGGNEPTVHVYRFKLDHMDVRNDPLLGILRNHRINNVHVNLVGPTTPPNGLVYIARTPLDAFTVGHDACSEGGNWVADFELLDIERYEIRDPENPNAPGEPVKNPLHFENILPCISPTPTCDFSDPSCSTGFQSKVPTRACSIAGPGHDPSNILLYKRSLVGDWFLIIPDNVYGTATTPGIGQSIQGVELTFEVFTQDRVIDPSGCQAN</sequence>
<evidence type="ECO:0000256" key="1">
    <source>
        <dbReference type="SAM" id="MobiDB-lite"/>
    </source>
</evidence>
<dbReference type="EMBL" id="CP043494">
    <property type="protein sequence ID" value="WNG50448.1"/>
    <property type="molecule type" value="Genomic_DNA"/>
</dbReference>
<evidence type="ECO:0000313" key="3">
    <source>
        <dbReference type="EMBL" id="WNG50448.1"/>
    </source>
</evidence>
<feature type="compositionally biased region" description="Pro residues" evidence="1">
    <location>
        <begin position="1010"/>
        <end position="1021"/>
    </location>
</feature>
<proteinExistence type="predicted"/>
<evidence type="ECO:0000256" key="2">
    <source>
        <dbReference type="SAM" id="SignalP"/>
    </source>
</evidence>
<protein>
    <submittedName>
        <fullName evidence="3">Uncharacterized protein</fullName>
    </submittedName>
</protein>
<dbReference type="PROSITE" id="PS51257">
    <property type="entry name" value="PROKAR_LIPOPROTEIN"/>
    <property type="match status" value="1"/>
</dbReference>